<gene>
    <name evidence="2" type="ORF">EBN88_27270</name>
</gene>
<dbReference type="EMBL" id="RFFJ01000256">
    <property type="protein sequence ID" value="RMI29749.1"/>
    <property type="molecule type" value="Genomic_DNA"/>
</dbReference>
<sequence length="71" mass="7883">MPSLPKPPRSPDDNPDAYVGMGAEQAEERARGRGWRTVRQLAPDAIVTMEFMPGRINFAVKDGAVVRCWRG</sequence>
<keyword evidence="3" id="KW-1185">Reference proteome</keyword>
<dbReference type="Proteomes" id="UP000278673">
    <property type="component" value="Unassembled WGS sequence"/>
</dbReference>
<accession>A0A3M2KW76</accession>
<evidence type="ECO:0000313" key="2">
    <source>
        <dbReference type="EMBL" id="RMI29749.1"/>
    </source>
</evidence>
<feature type="region of interest" description="Disordered" evidence="1">
    <location>
        <begin position="1"/>
        <end position="35"/>
    </location>
</feature>
<dbReference type="AlphaFoldDB" id="A0A3M2KW76"/>
<reference evidence="2 3" key="1">
    <citation type="submission" date="2018-10" db="EMBL/GenBank/DDBJ databases">
        <title>Isolation, diversity and antifungal activity of actinobacteria from wheat.</title>
        <authorList>
            <person name="Han C."/>
        </authorList>
    </citation>
    <scope>NUCLEOTIDE SEQUENCE [LARGE SCALE GENOMIC DNA]</scope>
    <source>
        <strain evidence="2 3">NEAU-YY642</strain>
    </source>
</reference>
<dbReference type="Gene3D" id="3.30.10.10">
    <property type="entry name" value="Trypsin Inhibitor V, subunit A"/>
    <property type="match status" value="1"/>
</dbReference>
<evidence type="ECO:0000313" key="3">
    <source>
        <dbReference type="Proteomes" id="UP000278673"/>
    </source>
</evidence>
<dbReference type="RefSeq" id="WP_122399711.1">
    <property type="nucleotide sequence ID" value="NZ_RFFJ01000256.1"/>
</dbReference>
<protein>
    <submittedName>
        <fullName evidence="2">Proteinase inhibitor I78</fullName>
    </submittedName>
</protein>
<organism evidence="2 3">
    <name type="scientific">Streptomyces triticirhizae</name>
    <dbReference type="NCBI Taxonomy" id="2483353"/>
    <lineage>
        <taxon>Bacteria</taxon>
        <taxon>Bacillati</taxon>
        <taxon>Actinomycetota</taxon>
        <taxon>Actinomycetes</taxon>
        <taxon>Kitasatosporales</taxon>
        <taxon>Streptomycetaceae</taxon>
        <taxon>Streptomyces</taxon>
    </lineage>
</organism>
<name>A0A3M2KW76_9ACTN</name>
<evidence type="ECO:0000256" key="1">
    <source>
        <dbReference type="SAM" id="MobiDB-lite"/>
    </source>
</evidence>
<proteinExistence type="predicted"/>
<comment type="caution">
    <text evidence="2">The sequence shown here is derived from an EMBL/GenBank/DDBJ whole genome shotgun (WGS) entry which is preliminary data.</text>
</comment>